<dbReference type="SUPFAM" id="SSF46689">
    <property type="entry name" value="Homeodomain-like"/>
    <property type="match status" value="2"/>
</dbReference>
<dbReference type="PANTHER" id="PTHR43130:SF3">
    <property type="entry name" value="HTH-TYPE TRANSCRIPTIONAL REGULATOR RV1931C"/>
    <property type="match status" value="1"/>
</dbReference>
<name>A0A2W7QK39_9RHOB</name>
<sequence length="352" mass="38137">MATIGAERTMSQKTELVAEIGLLIYPDCQLAAIHGLTDLFRIAGQWTGETSRAIRVSHWQATEEGATCVWDSHPGPAHRLGHVIAPPSLIMPEHMAPAPGAAQWLRGQHAGGATLCSVCAGAFLLAETGLMDGRRATTHWAFAGQLAQRFPKVKLAAEHMVLDEGDLMTAGGILAWADLGLTLVGRLLGPATMLATARFLLIEPPRHSQRPFAQFVPRFDHADEAIRRSQHQIHTEAATLQGVAELAAAAGMTGRTFLRRFSAATGLTPVEYLQQVRIAKAREALEQSLTPVDRIAWDVGYADPAAFRKLFQRLTGLPPAAYRQQFGIAGPPSPEARPERLCALSTQQMESR</sequence>
<evidence type="ECO:0000256" key="2">
    <source>
        <dbReference type="ARBA" id="ARBA00023125"/>
    </source>
</evidence>
<dbReference type="Pfam" id="PF01965">
    <property type="entry name" value="DJ-1_PfpI"/>
    <property type="match status" value="1"/>
</dbReference>
<evidence type="ECO:0000256" key="4">
    <source>
        <dbReference type="SAM" id="MobiDB-lite"/>
    </source>
</evidence>
<dbReference type="Proteomes" id="UP000249538">
    <property type="component" value="Unassembled WGS sequence"/>
</dbReference>
<dbReference type="Pfam" id="PF12833">
    <property type="entry name" value="HTH_18"/>
    <property type="match status" value="1"/>
</dbReference>
<keyword evidence="3" id="KW-0804">Transcription</keyword>
<organism evidence="6 7">
    <name type="scientific">Cereibacter changlensis</name>
    <dbReference type="NCBI Taxonomy" id="402884"/>
    <lineage>
        <taxon>Bacteria</taxon>
        <taxon>Pseudomonadati</taxon>
        <taxon>Pseudomonadota</taxon>
        <taxon>Alphaproteobacteria</taxon>
        <taxon>Rhodobacterales</taxon>
        <taxon>Paracoccaceae</taxon>
        <taxon>Cereibacter</taxon>
    </lineage>
</organism>
<evidence type="ECO:0000313" key="7">
    <source>
        <dbReference type="Proteomes" id="UP000249538"/>
    </source>
</evidence>
<dbReference type="GO" id="GO:0043565">
    <property type="term" value="F:sequence-specific DNA binding"/>
    <property type="evidence" value="ECO:0007669"/>
    <property type="project" value="InterPro"/>
</dbReference>
<keyword evidence="2" id="KW-0238">DNA-binding</keyword>
<dbReference type="SUPFAM" id="SSF52317">
    <property type="entry name" value="Class I glutamine amidotransferase-like"/>
    <property type="match status" value="1"/>
</dbReference>
<dbReference type="CDD" id="cd03138">
    <property type="entry name" value="GATase1_AraC_2"/>
    <property type="match status" value="1"/>
</dbReference>
<keyword evidence="1" id="KW-0805">Transcription regulation</keyword>
<evidence type="ECO:0000313" key="6">
    <source>
        <dbReference type="EMBL" id="PZX48481.1"/>
    </source>
</evidence>
<evidence type="ECO:0000259" key="5">
    <source>
        <dbReference type="PROSITE" id="PS01124"/>
    </source>
</evidence>
<dbReference type="AlphaFoldDB" id="A0A2W7QK39"/>
<evidence type="ECO:0000256" key="1">
    <source>
        <dbReference type="ARBA" id="ARBA00023015"/>
    </source>
</evidence>
<dbReference type="InterPro" id="IPR018060">
    <property type="entry name" value="HTH_AraC"/>
</dbReference>
<proteinExistence type="predicted"/>
<dbReference type="PROSITE" id="PS00041">
    <property type="entry name" value="HTH_ARAC_FAMILY_1"/>
    <property type="match status" value="1"/>
</dbReference>
<comment type="caution">
    <text evidence="6">The sequence shown here is derived from an EMBL/GenBank/DDBJ whole genome shotgun (WGS) entry which is preliminary data.</text>
</comment>
<dbReference type="Gene3D" id="1.10.10.60">
    <property type="entry name" value="Homeodomain-like"/>
    <property type="match status" value="2"/>
</dbReference>
<dbReference type="InterPro" id="IPR002818">
    <property type="entry name" value="DJ-1/PfpI"/>
</dbReference>
<dbReference type="InterPro" id="IPR018062">
    <property type="entry name" value="HTH_AraC-typ_CS"/>
</dbReference>
<evidence type="ECO:0000256" key="3">
    <source>
        <dbReference type="ARBA" id="ARBA00023163"/>
    </source>
</evidence>
<dbReference type="EMBL" id="QKZS01000023">
    <property type="protein sequence ID" value="PZX48481.1"/>
    <property type="molecule type" value="Genomic_DNA"/>
</dbReference>
<dbReference type="Gene3D" id="3.40.50.880">
    <property type="match status" value="1"/>
</dbReference>
<gene>
    <name evidence="6" type="ORF">LX76_04265</name>
</gene>
<dbReference type="SMART" id="SM00342">
    <property type="entry name" value="HTH_ARAC"/>
    <property type="match status" value="1"/>
</dbReference>
<dbReference type="InterPro" id="IPR009057">
    <property type="entry name" value="Homeodomain-like_sf"/>
</dbReference>
<dbReference type="PROSITE" id="PS01124">
    <property type="entry name" value="HTH_ARAC_FAMILY_2"/>
    <property type="match status" value="1"/>
</dbReference>
<dbReference type="PANTHER" id="PTHR43130">
    <property type="entry name" value="ARAC-FAMILY TRANSCRIPTIONAL REGULATOR"/>
    <property type="match status" value="1"/>
</dbReference>
<feature type="domain" description="HTH araC/xylS-type" evidence="5">
    <location>
        <begin position="223"/>
        <end position="325"/>
    </location>
</feature>
<dbReference type="GO" id="GO:0003700">
    <property type="term" value="F:DNA-binding transcription factor activity"/>
    <property type="evidence" value="ECO:0007669"/>
    <property type="project" value="InterPro"/>
</dbReference>
<protein>
    <submittedName>
        <fullName evidence="6">Transcriptional regulator GlxA family with amidase domain</fullName>
    </submittedName>
</protein>
<reference evidence="6 7" key="1">
    <citation type="submission" date="2018-06" db="EMBL/GenBank/DDBJ databases">
        <title>Genomic Encyclopedia of Archaeal and Bacterial Type Strains, Phase II (KMG-II): from individual species to whole genera.</title>
        <authorList>
            <person name="Goeker M."/>
        </authorList>
    </citation>
    <scope>NUCLEOTIDE SEQUENCE [LARGE SCALE GENOMIC DNA]</scope>
    <source>
        <strain evidence="6 7">DSM 18774</strain>
    </source>
</reference>
<feature type="region of interest" description="Disordered" evidence="4">
    <location>
        <begin position="329"/>
        <end position="352"/>
    </location>
</feature>
<dbReference type="InterPro" id="IPR029062">
    <property type="entry name" value="Class_I_gatase-like"/>
</dbReference>
<accession>A0A2W7QK39</accession>
<dbReference type="InterPro" id="IPR052158">
    <property type="entry name" value="INH-QAR"/>
</dbReference>